<dbReference type="Proteomes" id="UP000037035">
    <property type="component" value="Unassembled WGS sequence"/>
</dbReference>
<accession>A0A0L6V8A3</accession>
<keyword evidence="2" id="KW-1185">Reference proteome</keyword>
<name>A0A0L6V8A3_9BASI</name>
<gene>
    <name evidence="1" type="ORF">VP01_2258g3</name>
</gene>
<proteinExistence type="predicted"/>
<reference evidence="1 2" key="1">
    <citation type="submission" date="2015-08" db="EMBL/GenBank/DDBJ databases">
        <title>Next Generation Sequencing and Analysis of the Genome of Puccinia sorghi L Schw, the Causal Agent of Maize Common Rust.</title>
        <authorList>
            <person name="Rochi L."/>
            <person name="Burguener G."/>
            <person name="Darino M."/>
            <person name="Turjanski A."/>
            <person name="Kreff E."/>
            <person name="Dieguez M.J."/>
            <person name="Sacco F."/>
        </authorList>
    </citation>
    <scope>NUCLEOTIDE SEQUENCE [LARGE SCALE GENOMIC DNA]</scope>
    <source>
        <strain evidence="1 2">RO10H11247</strain>
    </source>
</reference>
<organism evidence="1 2">
    <name type="scientific">Puccinia sorghi</name>
    <dbReference type="NCBI Taxonomy" id="27349"/>
    <lineage>
        <taxon>Eukaryota</taxon>
        <taxon>Fungi</taxon>
        <taxon>Dikarya</taxon>
        <taxon>Basidiomycota</taxon>
        <taxon>Pucciniomycotina</taxon>
        <taxon>Pucciniomycetes</taxon>
        <taxon>Pucciniales</taxon>
        <taxon>Pucciniaceae</taxon>
        <taxon>Puccinia</taxon>
    </lineage>
</organism>
<comment type="caution">
    <text evidence="1">The sequence shown here is derived from an EMBL/GenBank/DDBJ whole genome shotgun (WGS) entry which is preliminary data.</text>
</comment>
<protein>
    <submittedName>
        <fullName evidence="1">Uncharacterized protein</fullName>
    </submittedName>
</protein>
<dbReference type="EMBL" id="LAVV01007123">
    <property type="protein sequence ID" value="KNZ57036.1"/>
    <property type="molecule type" value="Genomic_DNA"/>
</dbReference>
<dbReference type="OrthoDB" id="674687at2759"/>
<dbReference type="VEuPathDB" id="FungiDB:VP01_2258g3"/>
<dbReference type="AlphaFoldDB" id="A0A0L6V8A3"/>
<evidence type="ECO:0000313" key="2">
    <source>
        <dbReference type="Proteomes" id="UP000037035"/>
    </source>
</evidence>
<evidence type="ECO:0000313" key="1">
    <source>
        <dbReference type="EMBL" id="KNZ57036.1"/>
    </source>
</evidence>
<sequence length="57" mass="6721">MQDYKNTSNDNQLSRSCIKTSKNFLMNNSQKKDKFWDPVTNSFNLCRIGPQDQKPHK</sequence>